<dbReference type="Proteomes" id="UP000695022">
    <property type="component" value="Unplaced"/>
</dbReference>
<dbReference type="SUPFAM" id="SSF81324">
    <property type="entry name" value="Voltage-gated potassium channels"/>
    <property type="match status" value="1"/>
</dbReference>
<evidence type="ECO:0000256" key="7">
    <source>
        <dbReference type="ARBA" id="ARBA00023286"/>
    </source>
</evidence>
<dbReference type="PROSITE" id="PS50042">
    <property type="entry name" value="CNMP_BINDING_3"/>
    <property type="match status" value="1"/>
</dbReference>
<evidence type="ECO:0000256" key="9">
    <source>
        <dbReference type="SAM" id="Phobius"/>
    </source>
</evidence>
<dbReference type="Gene3D" id="1.10.287.630">
    <property type="entry name" value="Helix hairpin bin"/>
    <property type="match status" value="1"/>
</dbReference>
<keyword evidence="8" id="KW-0407">Ion channel</keyword>
<keyword evidence="4 9" id="KW-1133">Transmembrane helix</keyword>
<evidence type="ECO:0000256" key="8">
    <source>
        <dbReference type="ARBA" id="ARBA00023303"/>
    </source>
</evidence>
<proteinExistence type="predicted"/>
<dbReference type="InterPro" id="IPR000595">
    <property type="entry name" value="cNMP-bd_dom"/>
</dbReference>
<dbReference type="InterPro" id="IPR013099">
    <property type="entry name" value="K_chnl_dom"/>
</dbReference>
<evidence type="ECO:0000256" key="5">
    <source>
        <dbReference type="ARBA" id="ARBA00023065"/>
    </source>
</evidence>
<dbReference type="InterPro" id="IPR014710">
    <property type="entry name" value="RmlC-like_jellyroll"/>
</dbReference>
<comment type="subcellular location">
    <subcellularLocation>
        <location evidence="1">Membrane</location>
        <topology evidence="1">Multi-pass membrane protein</topology>
    </subcellularLocation>
</comment>
<feature type="domain" description="Cyclic nucleotide-binding" evidence="10">
    <location>
        <begin position="152"/>
        <end position="253"/>
    </location>
</feature>
<name>A0ABM1EWG2_PRICU</name>
<dbReference type="CDD" id="cd00038">
    <property type="entry name" value="CAP_ED"/>
    <property type="match status" value="1"/>
</dbReference>
<dbReference type="PANTHER" id="PTHR45638">
    <property type="entry name" value="CYCLIC NUCLEOTIDE-GATED CATION CHANNEL SUBUNIT A"/>
    <property type="match status" value="1"/>
</dbReference>
<evidence type="ECO:0000256" key="6">
    <source>
        <dbReference type="ARBA" id="ARBA00023136"/>
    </source>
</evidence>
<dbReference type="Gene3D" id="1.10.287.70">
    <property type="match status" value="1"/>
</dbReference>
<evidence type="ECO:0000313" key="11">
    <source>
        <dbReference type="Proteomes" id="UP000695022"/>
    </source>
</evidence>
<dbReference type="PROSITE" id="PS00888">
    <property type="entry name" value="CNMP_BINDING_1"/>
    <property type="match status" value="1"/>
</dbReference>
<evidence type="ECO:0000313" key="12">
    <source>
        <dbReference type="RefSeq" id="XP_014676533.1"/>
    </source>
</evidence>
<sequence length="260" mass="29315">MSLVLNLRGSEDLMSTGERYIRSLYWGSATVTSTGYGELSATNLEERWFAVLTMLAGISVFFGMLLGGLTSMLTNLDSQRATYVHRLQSVMDQMKELRIAKDLQNLVSGYYNYMWISKMGVQQDDIFAQLPLCLQAEVSRTTNRSVLEKASIFKDIDEGFLRMLSLNIHQQLYLPGQVIISRGDTAHSLFFVHRGTLEVLSDKDDETPVATLREGKVFGEVSLIFSLPRSATVRAITHCELMTLEKVNVQKVLEYYPEGC</sequence>
<evidence type="ECO:0000256" key="2">
    <source>
        <dbReference type="ARBA" id="ARBA00022448"/>
    </source>
</evidence>
<dbReference type="InterPro" id="IPR050866">
    <property type="entry name" value="CNG_cation_channel"/>
</dbReference>
<keyword evidence="7" id="KW-1071">Ligand-gated ion channel</keyword>
<dbReference type="Gene3D" id="2.60.120.10">
    <property type="entry name" value="Jelly Rolls"/>
    <property type="match status" value="1"/>
</dbReference>
<dbReference type="RefSeq" id="XP_014676533.1">
    <property type="nucleotide sequence ID" value="XM_014821047.1"/>
</dbReference>
<dbReference type="InterPro" id="IPR018488">
    <property type="entry name" value="cNMP-bd_CS"/>
</dbReference>
<dbReference type="InterPro" id="IPR003938">
    <property type="entry name" value="K_chnl_volt-dep_EAG/ELK/ERG"/>
</dbReference>
<evidence type="ECO:0000256" key="3">
    <source>
        <dbReference type="ARBA" id="ARBA00022692"/>
    </source>
</evidence>
<evidence type="ECO:0000259" key="10">
    <source>
        <dbReference type="PROSITE" id="PS50042"/>
    </source>
</evidence>
<reference evidence="12" key="1">
    <citation type="submission" date="2025-08" db="UniProtKB">
        <authorList>
            <consortium name="RefSeq"/>
        </authorList>
    </citation>
    <scope>IDENTIFICATION</scope>
</reference>
<dbReference type="SUPFAM" id="SSF51206">
    <property type="entry name" value="cAMP-binding domain-like"/>
    <property type="match status" value="1"/>
</dbReference>
<keyword evidence="6 9" id="KW-0472">Membrane</keyword>
<keyword evidence="2" id="KW-0813">Transport</keyword>
<feature type="transmembrane region" description="Helical" evidence="9">
    <location>
        <begin position="48"/>
        <end position="70"/>
    </location>
</feature>
<keyword evidence="3 9" id="KW-0812">Transmembrane</keyword>
<protein>
    <submittedName>
        <fullName evidence="12">Cyclic nucleotide-gated cation channel alpha-3-like</fullName>
    </submittedName>
</protein>
<dbReference type="Pfam" id="PF07885">
    <property type="entry name" value="Ion_trans_2"/>
    <property type="match status" value="1"/>
</dbReference>
<dbReference type="GeneID" id="106816427"/>
<dbReference type="PANTHER" id="PTHR45638:SF19">
    <property type="entry name" value="CYCLIC NUCLEOTIDE-BINDING DOMAIN-CONTAINING PROTEIN"/>
    <property type="match status" value="1"/>
</dbReference>
<accession>A0ABM1EWG2</accession>
<keyword evidence="5" id="KW-0406">Ion transport</keyword>
<dbReference type="Pfam" id="PF00027">
    <property type="entry name" value="cNMP_binding"/>
    <property type="match status" value="1"/>
</dbReference>
<dbReference type="InterPro" id="IPR018490">
    <property type="entry name" value="cNMP-bd_dom_sf"/>
</dbReference>
<gene>
    <name evidence="12" type="primary">LOC106816427</name>
</gene>
<evidence type="ECO:0000256" key="4">
    <source>
        <dbReference type="ARBA" id="ARBA00022989"/>
    </source>
</evidence>
<keyword evidence="11" id="KW-1185">Reference proteome</keyword>
<dbReference type="PRINTS" id="PR01463">
    <property type="entry name" value="EAGCHANLFMLY"/>
</dbReference>
<evidence type="ECO:0000256" key="1">
    <source>
        <dbReference type="ARBA" id="ARBA00004141"/>
    </source>
</evidence>
<organism evidence="11 12">
    <name type="scientific">Priapulus caudatus</name>
    <name type="common">Priapulid worm</name>
    <dbReference type="NCBI Taxonomy" id="37621"/>
    <lineage>
        <taxon>Eukaryota</taxon>
        <taxon>Metazoa</taxon>
        <taxon>Ecdysozoa</taxon>
        <taxon>Scalidophora</taxon>
        <taxon>Priapulida</taxon>
        <taxon>Priapulimorpha</taxon>
        <taxon>Priapulimorphida</taxon>
        <taxon>Priapulidae</taxon>
        <taxon>Priapulus</taxon>
    </lineage>
</organism>
<dbReference type="SMART" id="SM00100">
    <property type="entry name" value="cNMP"/>
    <property type="match status" value="1"/>
</dbReference>
<dbReference type="PROSITE" id="PS00889">
    <property type="entry name" value="CNMP_BINDING_2"/>
    <property type="match status" value="1"/>
</dbReference>